<dbReference type="InterPro" id="IPR004358">
    <property type="entry name" value="Sig_transdc_His_kin-like_C"/>
</dbReference>
<feature type="compositionally biased region" description="Pro residues" evidence="4">
    <location>
        <begin position="846"/>
        <end position="861"/>
    </location>
</feature>
<evidence type="ECO:0000256" key="3">
    <source>
        <dbReference type="PROSITE-ProRule" id="PRU00169"/>
    </source>
</evidence>
<feature type="region of interest" description="Disordered" evidence="4">
    <location>
        <begin position="585"/>
        <end position="615"/>
    </location>
</feature>
<feature type="domain" description="Response regulatory" evidence="7">
    <location>
        <begin position="915"/>
        <end position="1057"/>
    </location>
</feature>
<keyword evidence="9" id="KW-1185">Reference proteome</keyword>
<dbReference type="Gene3D" id="3.40.50.2300">
    <property type="match status" value="1"/>
</dbReference>
<feature type="transmembrane region" description="Helical" evidence="5">
    <location>
        <begin position="256"/>
        <end position="275"/>
    </location>
</feature>
<feature type="region of interest" description="Disordered" evidence="4">
    <location>
        <begin position="805"/>
        <end position="862"/>
    </location>
</feature>
<reference evidence="8" key="1">
    <citation type="submission" date="2023-03" db="EMBL/GenBank/DDBJ databases">
        <title>Massive genome expansion in bonnet fungi (Mycena s.s.) driven by repeated elements and novel gene families across ecological guilds.</title>
        <authorList>
            <consortium name="Lawrence Berkeley National Laboratory"/>
            <person name="Harder C.B."/>
            <person name="Miyauchi S."/>
            <person name="Viragh M."/>
            <person name="Kuo A."/>
            <person name="Thoen E."/>
            <person name="Andreopoulos B."/>
            <person name="Lu D."/>
            <person name="Skrede I."/>
            <person name="Drula E."/>
            <person name="Henrissat B."/>
            <person name="Morin E."/>
            <person name="Kohler A."/>
            <person name="Barry K."/>
            <person name="LaButti K."/>
            <person name="Morin E."/>
            <person name="Salamov A."/>
            <person name="Lipzen A."/>
            <person name="Mereny Z."/>
            <person name="Hegedus B."/>
            <person name="Baldrian P."/>
            <person name="Stursova M."/>
            <person name="Weitz H."/>
            <person name="Taylor A."/>
            <person name="Grigoriev I.V."/>
            <person name="Nagy L.G."/>
            <person name="Martin F."/>
            <person name="Kauserud H."/>
        </authorList>
    </citation>
    <scope>NUCLEOTIDE SEQUENCE</scope>
    <source>
        <strain evidence="8">CBHHK200</strain>
    </source>
</reference>
<dbReference type="Pfam" id="PF02518">
    <property type="entry name" value="HATPase_c"/>
    <property type="match status" value="1"/>
</dbReference>
<feature type="region of interest" description="Disordered" evidence="4">
    <location>
        <begin position="107"/>
        <end position="142"/>
    </location>
</feature>
<evidence type="ECO:0000256" key="2">
    <source>
        <dbReference type="ARBA" id="ARBA00023012"/>
    </source>
</evidence>
<dbReference type="InterPro" id="IPR001789">
    <property type="entry name" value="Sig_transdc_resp-reg_receiver"/>
</dbReference>
<dbReference type="SUPFAM" id="SSF52172">
    <property type="entry name" value="CheY-like"/>
    <property type="match status" value="1"/>
</dbReference>
<dbReference type="PROSITE" id="PS50109">
    <property type="entry name" value="HIS_KIN"/>
    <property type="match status" value="1"/>
</dbReference>
<dbReference type="PANTHER" id="PTHR45339">
    <property type="entry name" value="HYBRID SIGNAL TRANSDUCTION HISTIDINE KINASE J"/>
    <property type="match status" value="1"/>
</dbReference>
<evidence type="ECO:0000256" key="5">
    <source>
        <dbReference type="SAM" id="Phobius"/>
    </source>
</evidence>
<dbReference type="Gene3D" id="1.10.287.130">
    <property type="match status" value="1"/>
</dbReference>
<dbReference type="InterPro" id="IPR003661">
    <property type="entry name" value="HisK_dim/P_dom"/>
</dbReference>
<feature type="transmembrane region" description="Helical" evidence="5">
    <location>
        <begin position="200"/>
        <end position="218"/>
    </location>
</feature>
<feature type="transmembrane region" description="Helical" evidence="5">
    <location>
        <begin position="230"/>
        <end position="250"/>
    </location>
</feature>
<dbReference type="InterPro" id="IPR003594">
    <property type="entry name" value="HATPase_dom"/>
</dbReference>
<evidence type="ECO:0000259" key="6">
    <source>
        <dbReference type="PROSITE" id="PS50109"/>
    </source>
</evidence>
<dbReference type="PANTHER" id="PTHR45339:SF1">
    <property type="entry name" value="HYBRID SIGNAL TRANSDUCTION HISTIDINE KINASE J"/>
    <property type="match status" value="1"/>
</dbReference>
<keyword evidence="5" id="KW-0472">Membrane</keyword>
<dbReference type="InterPro" id="IPR036890">
    <property type="entry name" value="HATPase_C_sf"/>
</dbReference>
<evidence type="ECO:0000313" key="8">
    <source>
        <dbReference type="EMBL" id="KAJ7019791.1"/>
    </source>
</evidence>
<proteinExistence type="predicted"/>
<dbReference type="PROSITE" id="PS50110">
    <property type="entry name" value="RESPONSE_REGULATORY"/>
    <property type="match status" value="1"/>
</dbReference>
<feature type="modified residue" description="4-aspartylphosphate" evidence="3">
    <location>
        <position position="992"/>
    </location>
</feature>
<dbReference type="Pfam" id="PF00512">
    <property type="entry name" value="HisKA"/>
    <property type="match status" value="1"/>
</dbReference>
<accession>A0AAD6WQD2</accession>
<keyword evidence="2" id="KW-0902">Two-component regulatory system</keyword>
<feature type="compositionally biased region" description="Basic and acidic residues" evidence="4">
    <location>
        <begin position="107"/>
        <end position="119"/>
    </location>
</feature>
<feature type="transmembrane region" description="Helical" evidence="5">
    <location>
        <begin position="160"/>
        <end position="180"/>
    </location>
</feature>
<protein>
    <recommendedName>
        <fullName evidence="10">Histidine kinase</fullName>
    </recommendedName>
</protein>
<keyword evidence="1 3" id="KW-0597">Phosphoprotein</keyword>
<dbReference type="SUPFAM" id="SSF55874">
    <property type="entry name" value="ATPase domain of HSP90 chaperone/DNA topoisomerase II/histidine kinase"/>
    <property type="match status" value="1"/>
</dbReference>
<dbReference type="InterPro" id="IPR036097">
    <property type="entry name" value="HisK_dim/P_sf"/>
</dbReference>
<dbReference type="SUPFAM" id="SSF47384">
    <property type="entry name" value="Homodimeric domain of signal transducing histidine kinase"/>
    <property type="match status" value="1"/>
</dbReference>
<keyword evidence="5" id="KW-0812">Transmembrane</keyword>
<evidence type="ECO:0000259" key="7">
    <source>
        <dbReference type="PROSITE" id="PS50110"/>
    </source>
</evidence>
<dbReference type="Pfam" id="PF00072">
    <property type="entry name" value="Response_reg"/>
    <property type="match status" value="1"/>
</dbReference>
<dbReference type="PRINTS" id="PR00344">
    <property type="entry name" value="BCTRLSENSOR"/>
</dbReference>
<dbReference type="SMART" id="SM00448">
    <property type="entry name" value="REC"/>
    <property type="match status" value="1"/>
</dbReference>
<evidence type="ECO:0000256" key="1">
    <source>
        <dbReference type="ARBA" id="ARBA00022553"/>
    </source>
</evidence>
<dbReference type="AlphaFoldDB" id="A0AAD6WQD2"/>
<dbReference type="GO" id="GO:0000155">
    <property type="term" value="F:phosphorelay sensor kinase activity"/>
    <property type="evidence" value="ECO:0007669"/>
    <property type="project" value="InterPro"/>
</dbReference>
<dbReference type="Gene3D" id="3.30.565.10">
    <property type="entry name" value="Histidine kinase-like ATPase, C-terminal domain"/>
    <property type="match status" value="1"/>
</dbReference>
<sequence length="1069" mass="117263">MYFISRLSSDGSKKIDTLEGYSMTDTLPKPVVQKAASAASTGRRRPKKKARFGVFDTFWADLLRRFGTVSSPSLTSSELRASSAENHSNVGYKLDEVPGDPNQVDRIVVDRSWSDERSRPSVPGDGGEDKSPANSKSSYAVPPLTPFQEGWHPTTRMQRFAPPVFWSFWAITVHFFYPAFPDDKAERQYIREDWSYSKPLARWSASWLILSWALAAGFSSKPRVTFDNLFLYGVAPAFTIPVLLFIVFDWPRERSLLYQAFVGFSLWMWSLYYILTMWLCGFYDKPAALFSCGGKDFLGVFYYITALQVVGLFGLKMGRLPAAVGALVFFILTCVTIVPHHTVFVRTMINSFLFNAFIIYAHYMQEMSDRRLYSLRNQLKIQFRATQRAQINERKASDSKRRLTSYVFHEVRVPLNSALLAVQNINSSGIITKDHEIEFNALSGSLNMMRNVLNDVLDFNRMDSGTFEVSSRPFAFHTTIRSLFVPLQLATDSRGQEFVAHLDPNIDRVARRAAYQAMGESPGTITEHMREHPEIAGVVTGDHVRLRQIITNLASNATKFTPAGGRITITTKLIHPTADEIACSEGPSTPAVETDGALNCPPPSPSKRGHGHALSQTHLTQHNLANGVDPAAELKSIVVRIEVTDTGYGISRRDMDECNLFSAFNQTEQGKQQGGKGTGLGLALVRQIVKLSGGRLGVKSKAGHGSCFWIELPLGVGREALVPPDMESEHSSTDPDLTKVRTAARTSADIPVSSHSLTTAVDTVAFKASQIEPPSERSTSAIHNIMEQGGRVELALAKSTETLNRGTSVGSYTPSPLASPIIPPIRPPLSEEGGGSSSTVGTSAPPRRPLQPRPTYLPMPSPTKRFAQDVYPTNSTNSGMSMSSTSSPLAMFDSNFQGIPTSNSNSSLVFDAGMSVLVVDDDMVTRKLMQRMLVRMGCVVETAENGQAALLALGAIATPASEGTSGSSHLGPILERPDAANLDEKFDVIFLDNQMPLLSGVNAVTKLREWGRSDFVVGVTGNALLEDQEEYIAAGVDHVLTKPVNEQALRRMLVLADARRKSKALARAS</sequence>
<dbReference type="SMART" id="SM00387">
    <property type="entry name" value="HATPase_c"/>
    <property type="match status" value="1"/>
</dbReference>
<dbReference type="SMART" id="SM00388">
    <property type="entry name" value="HisKA"/>
    <property type="match status" value="1"/>
</dbReference>
<organism evidence="8 9">
    <name type="scientific">Mycena alexandri</name>
    <dbReference type="NCBI Taxonomy" id="1745969"/>
    <lineage>
        <taxon>Eukaryota</taxon>
        <taxon>Fungi</taxon>
        <taxon>Dikarya</taxon>
        <taxon>Basidiomycota</taxon>
        <taxon>Agaricomycotina</taxon>
        <taxon>Agaricomycetes</taxon>
        <taxon>Agaricomycetidae</taxon>
        <taxon>Agaricales</taxon>
        <taxon>Marasmiineae</taxon>
        <taxon>Mycenaceae</taxon>
        <taxon>Mycena</taxon>
    </lineage>
</organism>
<dbReference type="EMBL" id="JARJCM010000283">
    <property type="protein sequence ID" value="KAJ7019791.1"/>
    <property type="molecule type" value="Genomic_DNA"/>
</dbReference>
<feature type="domain" description="Histidine kinase" evidence="6">
    <location>
        <begin position="406"/>
        <end position="716"/>
    </location>
</feature>
<dbReference type="InterPro" id="IPR005467">
    <property type="entry name" value="His_kinase_dom"/>
</dbReference>
<gene>
    <name evidence="8" type="ORF">C8F04DRAFT_1146676</name>
</gene>
<name>A0AAD6WQD2_9AGAR</name>
<dbReference type="InterPro" id="IPR011006">
    <property type="entry name" value="CheY-like_superfamily"/>
</dbReference>
<evidence type="ECO:0008006" key="10">
    <source>
        <dbReference type="Google" id="ProtNLM"/>
    </source>
</evidence>
<evidence type="ECO:0000313" key="9">
    <source>
        <dbReference type="Proteomes" id="UP001218188"/>
    </source>
</evidence>
<feature type="transmembrane region" description="Helical" evidence="5">
    <location>
        <begin position="296"/>
        <end position="314"/>
    </location>
</feature>
<comment type="caution">
    <text evidence="8">The sequence shown here is derived from an EMBL/GenBank/DDBJ whole genome shotgun (WGS) entry which is preliminary data.</text>
</comment>
<evidence type="ECO:0000256" key="4">
    <source>
        <dbReference type="SAM" id="MobiDB-lite"/>
    </source>
</evidence>
<dbReference type="CDD" id="cd17546">
    <property type="entry name" value="REC_hyHK_CKI1_RcsC-like"/>
    <property type="match status" value="1"/>
</dbReference>
<dbReference type="CDD" id="cd00082">
    <property type="entry name" value="HisKA"/>
    <property type="match status" value="1"/>
</dbReference>
<dbReference type="Proteomes" id="UP001218188">
    <property type="component" value="Unassembled WGS sequence"/>
</dbReference>
<feature type="transmembrane region" description="Helical" evidence="5">
    <location>
        <begin position="320"/>
        <end position="338"/>
    </location>
</feature>
<keyword evidence="5" id="KW-1133">Transmembrane helix</keyword>